<protein>
    <submittedName>
        <fullName evidence="2">Uncharacterized protein</fullName>
    </submittedName>
</protein>
<keyword evidence="3" id="KW-1185">Reference proteome</keyword>
<dbReference type="Proteomes" id="UP001142610">
    <property type="component" value="Unassembled WGS sequence"/>
</dbReference>
<dbReference type="AlphaFoldDB" id="A0A9X2L7E9"/>
<evidence type="ECO:0000256" key="1">
    <source>
        <dbReference type="SAM" id="MobiDB-lite"/>
    </source>
</evidence>
<name>A0A9X2L7E9_9PROT</name>
<feature type="region of interest" description="Disordered" evidence="1">
    <location>
        <begin position="230"/>
        <end position="250"/>
    </location>
</feature>
<organism evidence="2 3">
    <name type="scientific">Parvularcula maris</name>
    <dbReference type="NCBI Taxonomy" id="2965077"/>
    <lineage>
        <taxon>Bacteria</taxon>
        <taxon>Pseudomonadati</taxon>
        <taxon>Pseudomonadota</taxon>
        <taxon>Alphaproteobacteria</taxon>
        <taxon>Parvularculales</taxon>
        <taxon>Parvularculaceae</taxon>
        <taxon>Parvularcula</taxon>
    </lineage>
</organism>
<evidence type="ECO:0000313" key="2">
    <source>
        <dbReference type="EMBL" id="MCQ8184450.1"/>
    </source>
</evidence>
<dbReference type="RefSeq" id="WP_256618266.1">
    <property type="nucleotide sequence ID" value="NZ_JANIBC010000002.1"/>
</dbReference>
<proteinExistence type="predicted"/>
<gene>
    <name evidence="2" type="ORF">NOG11_03535</name>
</gene>
<reference evidence="2" key="1">
    <citation type="submission" date="2022-07" db="EMBL/GenBank/DDBJ databases">
        <title>Parvularcula maris sp. nov., an algicidal bacterium isolated from seawater.</title>
        <authorList>
            <person name="Li F."/>
        </authorList>
    </citation>
    <scope>NUCLEOTIDE SEQUENCE</scope>
    <source>
        <strain evidence="2">BGMRC 0090</strain>
    </source>
</reference>
<dbReference type="EMBL" id="JANIBC010000002">
    <property type="protein sequence ID" value="MCQ8184450.1"/>
    <property type="molecule type" value="Genomic_DNA"/>
</dbReference>
<accession>A0A9X2L7E9</accession>
<evidence type="ECO:0000313" key="3">
    <source>
        <dbReference type="Proteomes" id="UP001142610"/>
    </source>
</evidence>
<comment type="caution">
    <text evidence="2">The sequence shown here is derived from an EMBL/GenBank/DDBJ whole genome shotgun (WGS) entry which is preliminary data.</text>
</comment>
<sequence>MTERTALTADAIAAADDPDAAADFLKRHPARRSELCRAAEAKGASAVLFELDRLASGAQGGSTDTPALELRLQGHSVVFGRDHAYLMVIVDDHPAFDDDPRFARRLEDGRRYATLGAGPRGMMPIFSTLVSGVNRAADLSPLLADTFDLEIQHPDVAAGQRTERDVVDELFAVDEGFSDELPYDILPFPWSDGYNSNSYISGLLQVTGWEADQPGRVPGWTKPVPAEFFTGKDQAEDEAMPLTSGRGKQP</sequence>